<evidence type="ECO:0000313" key="3">
    <source>
        <dbReference type="EMBL" id="MEX1664509.1"/>
    </source>
</evidence>
<proteinExistence type="predicted"/>
<keyword evidence="1" id="KW-0812">Transmembrane</keyword>
<evidence type="ECO:0000259" key="2">
    <source>
        <dbReference type="Pfam" id="PF13548"/>
    </source>
</evidence>
<evidence type="ECO:0000256" key="1">
    <source>
        <dbReference type="SAM" id="Phobius"/>
    </source>
</evidence>
<feature type="domain" description="DUF4126" evidence="2">
    <location>
        <begin position="12"/>
        <end position="183"/>
    </location>
</feature>
<name>A0ABV3TUN3_9GAMM</name>
<comment type="caution">
    <text evidence="3">The sequence shown here is derived from an EMBL/GenBank/DDBJ whole genome shotgun (WGS) entry which is preliminary data.</text>
</comment>
<dbReference type="RefSeq" id="WP_368374630.1">
    <property type="nucleotide sequence ID" value="NZ_JBFRYB010000001.1"/>
</dbReference>
<evidence type="ECO:0000313" key="4">
    <source>
        <dbReference type="Proteomes" id="UP001557484"/>
    </source>
</evidence>
<dbReference type="EMBL" id="JBFRYB010000001">
    <property type="protein sequence ID" value="MEX1664509.1"/>
    <property type="molecule type" value="Genomic_DNA"/>
</dbReference>
<gene>
    <name evidence="3" type="ORF">AB4875_03355</name>
</gene>
<dbReference type="Pfam" id="PF13548">
    <property type="entry name" value="DUF4126"/>
    <property type="match status" value="1"/>
</dbReference>
<keyword evidence="1" id="KW-1133">Transmembrane helix</keyword>
<keyword evidence="4" id="KW-1185">Reference proteome</keyword>
<accession>A0ABV3TUN3</accession>
<reference evidence="3 4" key="1">
    <citation type="journal article" date="2011" name="Int. J. Syst. Evol. Microbiol.">
        <title>Zhongshania antarctica gen. nov., sp. nov. and Zhongshania guokunii sp. nov., gammaproteobacteria respectively isolated from coastal attached (fast) ice and surface seawater of the Antarctic.</title>
        <authorList>
            <person name="Li H.J."/>
            <person name="Zhang X.Y."/>
            <person name="Chen C.X."/>
            <person name="Zhang Y.J."/>
            <person name="Gao Z.M."/>
            <person name="Yu Y."/>
            <person name="Chen X.L."/>
            <person name="Chen B."/>
            <person name="Zhang Y.Z."/>
        </authorList>
    </citation>
    <scope>NUCLEOTIDE SEQUENCE [LARGE SCALE GENOMIC DNA]</scope>
    <source>
        <strain evidence="3 4">R06B22</strain>
    </source>
</reference>
<dbReference type="InterPro" id="IPR025196">
    <property type="entry name" value="DUF4126"/>
</dbReference>
<feature type="transmembrane region" description="Helical" evidence="1">
    <location>
        <begin position="7"/>
        <end position="35"/>
    </location>
</feature>
<dbReference type="Proteomes" id="UP001557484">
    <property type="component" value="Unassembled WGS sequence"/>
</dbReference>
<sequence length="268" mass="28343">MEEYQQLIGVISLTMGVAWASGLNLYAAILVLGFAGSTGGIELPENLQIVQDPAVMLAAGLMYAVEFFADKIPGVDTGWDALHTFIRIPAGALLAANTVGDVTPALQLAAGIVGGSVTSVTHAAKASTRVLINTSPEPVSNWLASISEDVAVFGGLWLALNHPVLFLIGFIAFLFLLIWLLPKLWRGIARIFRKIGQWLGLTDETREAIEDPSALKGAALHPESTAASSSQSLVDALQGLDTMHKSGALSDMEFEQAKASVIAKHELA</sequence>
<protein>
    <submittedName>
        <fullName evidence="3">DUF4126 domain-containing protein</fullName>
    </submittedName>
</protein>
<keyword evidence="1" id="KW-0472">Membrane</keyword>
<organism evidence="3 4">
    <name type="scientific">Zhongshania arctica</name>
    <dbReference type="NCBI Taxonomy" id="3238302"/>
    <lineage>
        <taxon>Bacteria</taxon>
        <taxon>Pseudomonadati</taxon>
        <taxon>Pseudomonadota</taxon>
        <taxon>Gammaproteobacteria</taxon>
        <taxon>Cellvibrionales</taxon>
        <taxon>Spongiibacteraceae</taxon>
        <taxon>Zhongshania</taxon>
    </lineage>
</organism>
<feature type="transmembrane region" description="Helical" evidence="1">
    <location>
        <begin position="164"/>
        <end position="185"/>
    </location>
</feature>